<evidence type="ECO:0000313" key="3">
    <source>
        <dbReference type="Proteomes" id="UP001219518"/>
    </source>
</evidence>
<keyword evidence="1" id="KW-0732">Signal</keyword>
<keyword evidence="3" id="KW-1185">Reference proteome</keyword>
<organism evidence="2 3">
    <name type="scientific">Frankliniella fusca</name>
    <dbReference type="NCBI Taxonomy" id="407009"/>
    <lineage>
        <taxon>Eukaryota</taxon>
        <taxon>Metazoa</taxon>
        <taxon>Ecdysozoa</taxon>
        <taxon>Arthropoda</taxon>
        <taxon>Hexapoda</taxon>
        <taxon>Insecta</taxon>
        <taxon>Pterygota</taxon>
        <taxon>Neoptera</taxon>
        <taxon>Paraneoptera</taxon>
        <taxon>Thysanoptera</taxon>
        <taxon>Terebrantia</taxon>
        <taxon>Thripoidea</taxon>
        <taxon>Thripidae</taxon>
        <taxon>Frankliniella</taxon>
    </lineage>
</organism>
<dbReference type="Proteomes" id="UP001219518">
    <property type="component" value="Unassembled WGS sequence"/>
</dbReference>
<reference evidence="2" key="2">
    <citation type="journal article" date="2023" name="BMC Genomics">
        <title>Pest status, molecular evolution, and epigenetic factors derived from the genome assembly of Frankliniella fusca, a thysanopteran phytovirus vector.</title>
        <authorList>
            <person name="Catto M.A."/>
            <person name="Labadie P.E."/>
            <person name="Jacobson A.L."/>
            <person name="Kennedy G.G."/>
            <person name="Srinivasan R."/>
            <person name="Hunt B.G."/>
        </authorList>
    </citation>
    <scope>NUCLEOTIDE SEQUENCE</scope>
    <source>
        <strain evidence="2">PL_HMW_Pooled</strain>
    </source>
</reference>
<proteinExistence type="predicted"/>
<keyword evidence="2" id="KW-0675">Receptor</keyword>
<evidence type="ECO:0000256" key="1">
    <source>
        <dbReference type="SAM" id="SignalP"/>
    </source>
</evidence>
<comment type="caution">
    <text evidence="2">The sequence shown here is derived from an EMBL/GenBank/DDBJ whole genome shotgun (WGS) entry which is preliminary data.</text>
</comment>
<name>A0AAE1HFK0_9NEOP</name>
<dbReference type="AlphaFoldDB" id="A0AAE1HFK0"/>
<gene>
    <name evidence="2" type="ORF">KUF71_008762</name>
</gene>
<sequence length="105" mass="11243">MKSVCAILVILAAFAVAFAQVETAAAPAQDGGSSVVSLISVNNIKCYLSALWQVATFVADIPRNCLDLAWRSNGHFFYVLPMCVVESVQATSVLYGSLLQRCIQS</sequence>
<feature type="signal peptide" evidence="1">
    <location>
        <begin position="1"/>
        <end position="19"/>
    </location>
</feature>
<dbReference type="EMBL" id="JAHWGI010000979">
    <property type="protein sequence ID" value="KAK3919635.1"/>
    <property type="molecule type" value="Genomic_DNA"/>
</dbReference>
<evidence type="ECO:0000313" key="2">
    <source>
        <dbReference type="EMBL" id="KAK3919635.1"/>
    </source>
</evidence>
<reference evidence="2" key="1">
    <citation type="submission" date="2021-07" db="EMBL/GenBank/DDBJ databases">
        <authorList>
            <person name="Catto M.A."/>
            <person name="Jacobson A."/>
            <person name="Kennedy G."/>
            <person name="Labadie P."/>
            <person name="Hunt B.G."/>
            <person name="Srinivasan R."/>
        </authorList>
    </citation>
    <scope>NUCLEOTIDE SEQUENCE</scope>
    <source>
        <strain evidence="2">PL_HMW_Pooled</strain>
        <tissue evidence="2">Head</tissue>
    </source>
</reference>
<accession>A0AAE1HFK0</accession>
<feature type="chain" id="PRO_5042082609" evidence="1">
    <location>
        <begin position="20"/>
        <end position="105"/>
    </location>
</feature>
<protein>
    <submittedName>
        <fullName evidence="2">Receptor-type guanylate cyclase gcy-29</fullName>
    </submittedName>
</protein>